<dbReference type="Pfam" id="PF13424">
    <property type="entry name" value="TPR_12"/>
    <property type="match status" value="1"/>
</dbReference>
<dbReference type="PROSITE" id="PS50005">
    <property type="entry name" value="TPR"/>
    <property type="match status" value="2"/>
</dbReference>
<dbReference type="SMART" id="SM00028">
    <property type="entry name" value="TPR"/>
    <property type="match status" value="10"/>
</dbReference>
<reference evidence="4" key="1">
    <citation type="submission" date="2021-02" db="EMBL/GenBank/DDBJ databases">
        <authorList>
            <person name="Nowell W R."/>
        </authorList>
    </citation>
    <scope>NUCLEOTIDE SEQUENCE</scope>
</reference>
<dbReference type="InterPro" id="IPR011990">
    <property type="entry name" value="TPR-like_helical_dom_sf"/>
</dbReference>
<evidence type="ECO:0000313" key="5">
    <source>
        <dbReference type="Proteomes" id="UP000663855"/>
    </source>
</evidence>
<dbReference type="Proteomes" id="UP000663855">
    <property type="component" value="Unassembled WGS sequence"/>
</dbReference>
<dbReference type="Gene3D" id="1.25.40.10">
    <property type="entry name" value="Tetratricopeptide repeat domain"/>
    <property type="match status" value="5"/>
</dbReference>
<sequence length="1644" mass="194543">MAFYVLPSNEKDLVSIWDLYLQNILIPSFDLRHPTANIDKKYALFTWIQIICLYKNLNEETTLSEYFIESPSIVDIINEALESQDFNYILNYRSLIYQLYSEINNKWRFQNSITCQENSHTTADKILAYSLQQVRLYESILSKTNIGNKIAINKFLLLNENKDDVLHNNSNVSGRKSILFEITIDVGTTTKPYAKVSNQQILITPCAIYDFQSVVFCRQYNLWNIKLKLCAQNDQNIHQYLEVLMKHKFANDSYIFGFTLYLFEEYQLATDYIFGSLKQYTRIDYSYLQLLQLLSDTIFYAYVDDIASSLRIIHLTLTTYKLCRMVNKENIIIAPIYFTLGNVFRRLKLFDKAISYYEKAQNNSLDYSISAFINIGYSHEMMFKYVKALAHYKSFSKYLEEILFIPKTNTIFRKNAKSIGRIQWKLFMYELKRFETRYEHHLFAEYNLTKPNTEPYPGIMTYYSKTLHKTLIELLVKHYYRSAIFNSKTVAALYSTFSQKYAIDRKIRFALNTRKIAINIRLKDSLCDINDLLIDYYSIATYYYINYRVKQVRNDTDKKDLHYADYYIKKAIRIQLDFLPHDHIFLAESYNLQAVIFTTLKQYHLALTYFTQAFSIYSKWVTNDHTKFSFLNKSIGITYLHKNEYAKAVKYLTEALINTKNTLHSVQIYKLLVLAYYHLHDEERAIEQIKIVMKIYRKNILLPDDPVVELLDIYLQDDQQYKFIELYQAVCSLVSMNHHLDFHQFTLDAEYLLYSKYNIDVPLHICAYDEYLFNADVYFLTVNYVNENNVLLSRICDYSQGKYFIYYKNLNNTVAFQQYIQRITKNNHSINRTIALIIPTILDYIDFHLTSTMQNIRIFTLDENYADDLYLQQLVNTIENWLKLQFRDPKQLIPWPDSFFNQNSTIEESNQKANAEALTTDNRSTTASTPQILNVPNLSSTQQNTEIIYFGTNLEVANVKQLLEIYDYARIINDSEQCIQLIVSMNNNQRIFLIVNDENEYDLLSEVKHKCTHTYFVNLHRFQIKNRAAFRKIFDKFDQLMRRLRTDIRMTYEDHFQFNIFSSSAQSIQQLDKKSAEFIWFHTLIDAIRHEKKVHLKSTKWYIIAKNYMLSKCRYEYSTNSVTLGKIDAFEETYVENDAIKWYTEDTFIYRLINKALRSNNIEEILYYRFFIADLYHQLHIICEEQFLDTNKVVTVYRGQGVSTNDFTILTQNIGNLITIKSFLSTSWDRDVALDFVIPQLGVPGVEAVLFEIELDTTIRQKPFASISEFTPMNENEVLLSMGFIFRVKLVRFDQSQHFWIIQLAMEPETHQIQELLKYTKENKSSSSLENVLYGMGEYRLALRFCQWFIAQSGNTEEELAECYQTMALIYKELQQYSDALACLKNATLNYFELLEIDPIIINRFRLASIYYTLSLIYLGKNSYHTSIFNSHLVLEQNKALAKEVFQLLQDNGPSKDLEYVREWQGNQDQLGRLYNNLATAYGSLNQYRAAYHYQSKGLDMQRKCLPQMHYHIGISFSNFGYLCKSMMDYQNALKYYEQAIEIFKFSRQETHFSISRTYDYIGEVYEINHDYPRALENYQNALKYEPNLSKTVTKLMNIARIYNKMNKYQQAISLSETAARLCIQHSLPMADIFSKAKNIMLRR</sequence>
<dbReference type="PANTHER" id="PTHR45641:SF19">
    <property type="entry name" value="NEPHROCYSTIN-3"/>
    <property type="match status" value="1"/>
</dbReference>
<keyword evidence="2 3" id="KW-0802">TPR repeat</keyword>
<dbReference type="Gene3D" id="3.90.176.10">
    <property type="entry name" value="Toxin ADP-ribosyltransferase, Chain A, domain 1"/>
    <property type="match status" value="1"/>
</dbReference>
<comment type="caution">
    <text evidence="4">The sequence shown here is derived from an EMBL/GenBank/DDBJ whole genome shotgun (WGS) entry which is preliminary data.</text>
</comment>
<dbReference type="PANTHER" id="PTHR45641">
    <property type="entry name" value="TETRATRICOPEPTIDE REPEAT PROTEIN (AFU_ORTHOLOGUE AFUA_6G03870)"/>
    <property type="match status" value="1"/>
</dbReference>
<evidence type="ECO:0000313" key="4">
    <source>
        <dbReference type="EMBL" id="CAF1319994.1"/>
    </source>
</evidence>
<name>A0A815F452_9BILA</name>
<dbReference type="SUPFAM" id="SSF48452">
    <property type="entry name" value="TPR-like"/>
    <property type="match status" value="4"/>
</dbReference>
<proteinExistence type="predicted"/>
<evidence type="ECO:0000256" key="3">
    <source>
        <dbReference type="PROSITE-ProRule" id="PRU00339"/>
    </source>
</evidence>
<dbReference type="Pfam" id="PF13181">
    <property type="entry name" value="TPR_8"/>
    <property type="match status" value="3"/>
</dbReference>
<accession>A0A815F452</accession>
<dbReference type="PROSITE" id="PS51996">
    <property type="entry name" value="TR_MART"/>
    <property type="match status" value="1"/>
</dbReference>
<evidence type="ECO:0008006" key="6">
    <source>
        <dbReference type="Google" id="ProtNLM"/>
    </source>
</evidence>
<dbReference type="InterPro" id="IPR019734">
    <property type="entry name" value="TPR_rpt"/>
</dbReference>
<feature type="repeat" description="TPR" evidence="3">
    <location>
        <begin position="334"/>
        <end position="367"/>
    </location>
</feature>
<feature type="repeat" description="TPR" evidence="3">
    <location>
        <begin position="1556"/>
        <end position="1589"/>
    </location>
</feature>
<dbReference type="SUPFAM" id="SSF56399">
    <property type="entry name" value="ADP-ribosylation"/>
    <property type="match status" value="1"/>
</dbReference>
<evidence type="ECO:0000256" key="1">
    <source>
        <dbReference type="ARBA" id="ARBA00022737"/>
    </source>
</evidence>
<evidence type="ECO:0000256" key="2">
    <source>
        <dbReference type="ARBA" id="ARBA00022803"/>
    </source>
</evidence>
<keyword evidence="1" id="KW-0677">Repeat</keyword>
<organism evidence="4 5">
    <name type="scientific">Rotaria magnacalcarata</name>
    <dbReference type="NCBI Taxonomy" id="392030"/>
    <lineage>
        <taxon>Eukaryota</taxon>
        <taxon>Metazoa</taxon>
        <taxon>Spiralia</taxon>
        <taxon>Gnathifera</taxon>
        <taxon>Rotifera</taxon>
        <taxon>Eurotatoria</taxon>
        <taxon>Bdelloidea</taxon>
        <taxon>Philodinida</taxon>
        <taxon>Philodinidae</taxon>
        <taxon>Rotaria</taxon>
    </lineage>
</organism>
<gene>
    <name evidence="4" type="ORF">CJN711_LOCUS17883</name>
</gene>
<dbReference type="EMBL" id="CAJNOV010008338">
    <property type="protein sequence ID" value="CAF1319994.1"/>
    <property type="molecule type" value="Genomic_DNA"/>
</dbReference>
<protein>
    <recommendedName>
        <fullName evidence="6">Tetratricopeptide repeat protein</fullName>
    </recommendedName>
</protein>